<evidence type="ECO:0000313" key="1">
    <source>
        <dbReference type="EMBL" id="MEM5402739.1"/>
    </source>
</evidence>
<name>A0ACC6RMD6_9BURK</name>
<gene>
    <name evidence="1" type="ORF">VSR83_21975</name>
</gene>
<dbReference type="EMBL" id="JAYMRU010000016">
    <property type="protein sequence ID" value="MEM5402739.1"/>
    <property type="molecule type" value="Genomic_DNA"/>
</dbReference>
<protein>
    <submittedName>
        <fullName evidence="1">Uncharacterized protein</fullName>
    </submittedName>
</protein>
<sequence length="43" mass="5218">MPAIRWKIENLRKLDTRDKQRFTDQEALLREAFSALDREDKRG</sequence>
<organism evidence="1 2">
    <name type="scientific">Paraburkholderia unamae</name>
    <dbReference type="NCBI Taxonomy" id="219649"/>
    <lineage>
        <taxon>Bacteria</taxon>
        <taxon>Pseudomonadati</taxon>
        <taxon>Pseudomonadota</taxon>
        <taxon>Betaproteobacteria</taxon>
        <taxon>Burkholderiales</taxon>
        <taxon>Burkholderiaceae</taxon>
        <taxon>Paraburkholderia</taxon>
    </lineage>
</organism>
<evidence type="ECO:0000313" key="2">
    <source>
        <dbReference type="Proteomes" id="UP001392318"/>
    </source>
</evidence>
<comment type="caution">
    <text evidence="1">The sequence shown here is derived from an EMBL/GenBank/DDBJ whole genome shotgun (WGS) entry which is preliminary data.</text>
</comment>
<proteinExistence type="predicted"/>
<reference evidence="1" key="1">
    <citation type="submission" date="2024-01" db="EMBL/GenBank/DDBJ databases">
        <title>The diversity of rhizobia nodulating Mimosa spp. in eleven states of Brazil covering several biomes is determined by host plant, location, and edaphic factors.</title>
        <authorList>
            <person name="Rouws L."/>
            <person name="Barauna A."/>
            <person name="Beukes C."/>
            <person name="De Faria S.M."/>
            <person name="Gross E."/>
            <person name="Dos Reis Junior F.B."/>
            <person name="Simon M."/>
            <person name="Maluk M."/>
            <person name="Odee D.W."/>
            <person name="Kenicer G."/>
            <person name="Young J.P.W."/>
            <person name="Reis V.M."/>
            <person name="Zilli J."/>
            <person name="James E.K."/>
        </authorList>
    </citation>
    <scope>NUCLEOTIDE SEQUENCE</scope>
    <source>
        <strain evidence="1">JPY452</strain>
    </source>
</reference>
<dbReference type="Proteomes" id="UP001392318">
    <property type="component" value="Unassembled WGS sequence"/>
</dbReference>
<accession>A0ACC6RMD6</accession>
<keyword evidence="2" id="KW-1185">Reference proteome</keyword>